<dbReference type="EMBL" id="AVFL01000020">
    <property type="protein sequence ID" value="EWY38137.1"/>
    <property type="molecule type" value="Genomic_DNA"/>
</dbReference>
<dbReference type="SUPFAM" id="SSF102114">
    <property type="entry name" value="Radical SAM enzymes"/>
    <property type="match status" value="1"/>
</dbReference>
<comment type="cofactor">
    <cofactor evidence="1">
        <name>[4Fe-4S] cluster</name>
        <dbReference type="ChEBI" id="CHEBI:49883"/>
    </cofactor>
</comment>
<dbReference type="GO" id="GO:0016829">
    <property type="term" value="F:lyase activity"/>
    <property type="evidence" value="ECO:0007669"/>
    <property type="project" value="UniProtKB-KW"/>
</dbReference>
<dbReference type="RefSeq" id="WP_051512827.1">
    <property type="nucleotide sequence ID" value="NZ_AVFL01000020.1"/>
</dbReference>
<keyword evidence="9" id="KW-0670">Pyruvate</keyword>
<comment type="caution">
    <text evidence="9">The sequence shown here is derived from an EMBL/GenBank/DDBJ whole genome shotgun (WGS) entry which is preliminary data.</text>
</comment>
<name>W9H0C0_9PROT</name>
<dbReference type="GO" id="GO:0046872">
    <property type="term" value="F:metal ion binding"/>
    <property type="evidence" value="ECO:0007669"/>
    <property type="project" value="UniProtKB-KW"/>
</dbReference>
<evidence type="ECO:0000256" key="1">
    <source>
        <dbReference type="ARBA" id="ARBA00001966"/>
    </source>
</evidence>
<keyword evidence="3" id="KW-0119">Carbohydrate metabolism</keyword>
<keyword evidence="6" id="KW-0408">Iron</keyword>
<dbReference type="GO" id="GO:0051539">
    <property type="term" value="F:4 iron, 4 sulfur cluster binding"/>
    <property type="evidence" value="ECO:0007669"/>
    <property type="project" value="UniProtKB-KW"/>
</dbReference>
<dbReference type="STRING" id="1385369.N825_14575"/>
<dbReference type="GO" id="GO:0006006">
    <property type="term" value="P:glucose metabolic process"/>
    <property type="evidence" value="ECO:0007669"/>
    <property type="project" value="UniProtKB-KW"/>
</dbReference>
<keyword evidence="9" id="KW-0456">Lyase</keyword>
<proteinExistence type="predicted"/>
<evidence type="ECO:0000256" key="5">
    <source>
        <dbReference type="ARBA" id="ARBA00022723"/>
    </source>
</evidence>
<dbReference type="InterPro" id="IPR034457">
    <property type="entry name" value="Organic_radical-activating"/>
</dbReference>
<gene>
    <name evidence="9" type="ORF">N825_14575</name>
</gene>
<evidence type="ECO:0000256" key="6">
    <source>
        <dbReference type="ARBA" id="ARBA00023004"/>
    </source>
</evidence>
<evidence type="ECO:0000256" key="7">
    <source>
        <dbReference type="ARBA" id="ARBA00023014"/>
    </source>
</evidence>
<dbReference type="SFLD" id="SFLDG01066">
    <property type="entry name" value="organic_radical-activating_enz"/>
    <property type="match status" value="1"/>
</dbReference>
<evidence type="ECO:0000313" key="10">
    <source>
        <dbReference type="Proteomes" id="UP000019486"/>
    </source>
</evidence>
<keyword evidence="7" id="KW-0411">Iron-sulfur</keyword>
<dbReference type="Gene3D" id="3.20.20.70">
    <property type="entry name" value="Aldolase class I"/>
    <property type="match status" value="1"/>
</dbReference>
<dbReference type="AlphaFoldDB" id="W9H0C0"/>
<accession>W9H0C0</accession>
<keyword evidence="5" id="KW-0479">Metal-binding</keyword>
<dbReference type="PANTHER" id="PTHR30352:SF5">
    <property type="entry name" value="PYRUVATE FORMATE-LYASE 1-ACTIVATING ENZYME"/>
    <property type="match status" value="1"/>
</dbReference>
<dbReference type="Pfam" id="PF13353">
    <property type="entry name" value="Fer4_12"/>
    <property type="match status" value="1"/>
</dbReference>
<dbReference type="PANTHER" id="PTHR30352">
    <property type="entry name" value="PYRUVATE FORMATE-LYASE-ACTIVATING ENZYME"/>
    <property type="match status" value="1"/>
</dbReference>
<evidence type="ECO:0000256" key="2">
    <source>
        <dbReference type="ARBA" id="ARBA00022485"/>
    </source>
</evidence>
<evidence type="ECO:0000259" key="8">
    <source>
        <dbReference type="PROSITE" id="PS51918"/>
    </source>
</evidence>
<dbReference type="InterPro" id="IPR007197">
    <property type="entry name" value="rSAM"/>
</dbReference>
<sequence>MTDLSNLMRKPPEKPRDVVGRVHSVSALGTGAGPGVRFVIFLDGCPLRCAQCAERDDDGCHAGGHDDLDDAEPIAEPSSHGAMDSLIGRIARHADYMRVSGGGVTVAGAEPLAQAPFVRELFRRCHAMGVRTALDTSGGGNVFAAKGLLHLTDLVVLDLTPFEPGPLAIRSRFADMLRASGKPIWIRLAVIPGVNDQPRHVRALAEFAASLPEVERVEVLPFSQLATIKLRDRCPVAALRTLAPPTVPQVRAVRNMFRGHGLRTC</sequence>
<dbReference type="Proteomes" id="UP000019486">
    <property type="component" value="Unassembled WGS sequence"/>
</dbReference>
<evidence type="ECO:0000256" key="3">
    <source>
        <dbReference type="ARBA" id="ARBA00022526"/>
    </source>
</evidence>
<feature type="domain" description="Radical SAM core" evidence="8">
    <location>
        <begin position="31"/>
        <end position="263"/>
    </location>
</feature>
<evidence type="ECO:0000256" key="4">
    <source>
        <dbReference type="ARBA" id="ARBA00022691"/>
    </source>
</evidence>
<keyword evidence="4" id="KW-0949">S-adenosyl-L-methionine</keyword>
<dbReference type="PROSITE" id="PS51918">
    <property type="entry name" value="RADICAL_SAM"/>
    <property type="match status" value="1"/>
</dbReference>
<reference evidence="9 10" key="1">
    <citation type="submission" date="2013-08" db="EMBL/GenBank/DDBJ databases">
        <title>The genome sequence of Skermanella stibiiresistens.</title>
        <authorList>
            <person name="Zhu W."/>
            <person name="Wang G."/>
        </authorList>
    </citation>
    <scope>NUCLEOTIDE SEQUENCE [LARGE SCALE GENOMIC DNA]</scope>
    <source>
        <strain evidence="9 10">SB22</strain>
    </source>
</reference>
<organism evidence="9 10">
    <name type="scientific">Skermanella stibiiresistens SB22</name>
    <dbReference type="NCBI Taxonomy" id="1385369"/>
    <lineage>
        <taxon>Bacteria</taxon>
        <taxon>Pseudomonadati</taxon>
        <taxon>Pseudomonadota</taxon>
        <taxon>Alphaproteobacteria</taxon>
        <taxon>Rhodospirillales</taxon>
        <taxon>Azospirillaceae</taxon>
        <taxon>Skermanella</taxon>
    </lineage>
</organism>
<keyword evidence="10" id="KW-1185">Reference proteome</keyword>
<dbReference type="SFLD" id="SFLDS00029">
    <property type="entry name" value="Radical_SAM"/>
    <property type="match status" value="1"/>
</dbReference>
<dbReference type="OrthoDB" id="9792276at2"/>
<dbReference type="InterPro" id="IPR058240">
    <property type="entry name" value="rSAM_sf"/>
</dbReference>
<protein>
    <submittedName>
        <fullName evidence="9">Pyruvate formate lyase-activating protein</fullName>
    </submittedName>
</protein>
<keyword evidence="2" id="KW-0004">4Fe-4S</keyword>
<evidence type="ECO:0000313" key="9">
    <source>
        <dbReference type="EMBL" id="EWY38137.1"/>
    </source>
</evidence>
<dbReference type="InterPro" id="IPR013785">
    <property type="entry name" value="Aldolase_TIM"/>
</dbReference>
<keyword evidence="3" id="KW-0313">Glucose metabolism</keyword>